<evidence type="ECO:0000256" key="8">
    <source>
        <dbReference type="SAM" id="MobiDB-lite"/>
    </source>
</evidence>
<dbReference type="KEGG" id="phu:Phum_PHUM161490"/>
<reference evidence="10" key="3">
    <citation type="submission" date="2021-02" db="UniProtKB">
        <authorList>
            <consortium name="EnsemblMetazoa"/>
        </authorList>
    </citation>
    <scope>IDENTIFICATION</scope>
    <source>
        <strain evidence="10">USDA</strain>
    </source>
</reference>
<evidence type="ECO:0000256" key="7">
    <source>
        <dbReference type="PROSITE-ProRule" id="PRU00221"/>
    </source>
</evidence>
<dbReference type="EMBL" id="AAZO01001883">
    <property type="status" value="NOT_ANNOTATED_CDS"/>
    <property type="molecule type" value="Genomic_DNA"/>
</dbReference>
<dbReference type="GO" id="GO:0006364">
    <property type="term" value="P:rRNA processing"/>
    <property type="evidence" value="ECO:0007669"/>
    <property type="project" value="UniProtKB-KW"/>
</dbReference>
<dbReference type="Pfam" id="PF00400">
    <property type="entry name" value="WD40"/>
    <property type="match status" value="1"/>
</dbReference>
<dbReference type="SMART" id="SM00320">
    <property type="entry name" value="WD40"/>
    <property type="match status" value="4"/>
</dbReference>
<accession>E0VFL9</accession>
<dbReference type="CTD" id="8236565"/>
<dbReference type="GeneID" id="8236565"/>
<evidence type="ECO:0000256" key="6">
    <source>
        <dbReference type="ARBA" id="ARBA00025767"/>
    </source>
</evidence>
<dbReference type="GO" id="GO:0032040">
    <property type="term" value="C:small-subunit processome"/>
    <property type="evidence" value="ECO:0007669"/>
    <property type="project" value="TreeGrafter"/>
</dbReference>
<name>E0VFL9_PEDHC</name>
<proteinExistence type="inferred from homology"/>
<dbReference type="InParanoid" id="E0VFL9"/>
<organism>
    <name type="scientific">Pediculus humanus subsp. corporis</name>
    <name type="common">Body louse</name>
    <dbReference type="NCBI Taxonomy" id="121224"/>
    <lineage>
        <taxon>Eukaryota</taxon>
        <taxon>Metazoa</taxon>
        <taxon>Ecdysozoa</taxon>
        <taxon>Arthropoda</taxon>
        <taxon>Hexapoda</taxon>
        <taxon>Insecta</taxon>
        <taxon>Pterygota</taxon>
        <taxon>Neoptera</taxon>
        <taxon>Paraneoptera</taxon>
        <taxon>Psocodea</taxon>
        <taxon>Troctomorpha</taxon>
        <taxon>Phthiraptera</taxon>
        <taxon>Anoplura</taxon>
        <taxon>Pediculidae</taxon>
        <taxon>Pediculus</taxon>
    </lineage>
</organism>
<evidence type="ECO:0000313" key="11">
    <source>
        <dbReference type="Proteomes" id="UP000009046"/>
    </source>
</evidence>
<dbReference type="GO" id="GO:0034388">
    <property type="term" value="C:Pwp2p-containing subcomplex of 90S preribosome"/>
    <property type="evidence" value="ECO:0007669"/>
    <property type="project" value="TreeGrafter"/>
</dbReference>
<dbReference type="SUPFAM" id="SSF50978">
    <property type="entry name" value="WD40 repeat-like"/>
    <property type="match status" value="1"/>
</dbReference>
<evidence type="ECO:0000313" key="10">
    <source>
        <dbReference type="EnsemblMetazoa" id="PHUM161490-PA"/>
    </source>
</evidence>
<dbReference type="PROSITE" id="PS50082">
    <property type="entry name" value="WD_REPEATS_2"/>
    <property type="match status" value="1"/>
</dbReference>
<feature type="region of interest" description="Disordered" evidence="8">
    <location>
        <begin position="50"/>
        <end position="70"/>
    </location>
</feature>
<keyword evidence="3 7" id="KW-0853">WD repeat</keyword>
<dbReference type="OrthoDB" id="1935146at2759"/>
<dbReference type="eggNOG" id="KOG2055">
    <property type="taxonomic scope" value="Eukaryota"/>
</dbReference>
<dbReference type="PANTHER" id="PTHR18359">
    <property type="entry name" value="WD-REPEAT PROTEIN-RELATED"/>
    <property type="match status" value="1"/>
</dbReference>
<keyword evidence="5" id="KW-0539">Nucleus</keyword>
<evidence type="ECO:0000313" key="9">
    <source>
        <dbReference type="EMBL" id="EEB12175.1"/>
    </source>
</evidence>
<dbReference type="InterPro" id="IPR045161">
    <property type="entry name" value="Utp18"/>
</dbReference>
<dbReference type="PANTHER" id="PTHR18359:SF0">
    <property type="entry name" value="U3 SMALL NUCLEOLAR RNA-ASSOCIATED PROTEIN 18 HOMOLOG"/>
    <property type="match status" value="1"/>
</dbReference>
<gene>
    <name evidence="10" type="primary">8236565</name>
    <name evidence="9" type="ORF">Phum_PHUM161490</name>
</gene>
<reference evidence="9" key="2">
    <citation type="submission" date="2007-04" db="EMBL/GenBank/DDBJ databases">
        <title>The genome of the human body louse.</title>
        <authorList>
            <consortium name="The Human Body Louse Genome Consortium"/>
            <person name="Kirkness E."/>
            <person name="Walenz B."/>
            <person name="Hass B."/>
            <person name="Bruggner R."/>
            <person name="Strausberg R."/>
        </authorList>
    </citation>
    <scope>NUCLEOTIDE SEQUENCE</scope>
    <source>
        <strain evidence="9">USDA</strain>
    </source>
</reference>
<protein>
    <submittedName>
        <fullName evidence="9 10">Uncharacterized protein</fullName>
    </submittedName>
</protein>
<evidence type="ECO:0000256" key="3">
    <source>
        <dbReference type="ARBA" id="ARBA00022574"/>
    </source>
</evidence>
<dbReference type="EnsemblMetazoa" id="PHUM161490-RA">
    <property type="protein sequence ID" value="PHUM161490-PA"/>
    <property type="gene ID" value="PHUM161490"/>
</dbReference>
<reference evidence="9" key="1">
    <citation type="submission" date="2007-04" db="EMBL/GenBank/DDBJ databases">
        <title>Annotation of Pediculus humanus corporis strain USDA.</title>
        <authorList>
            <person name="Kirkness E."/>
            <person name="Hannick L."/>
            <person name="Hass B."/>
            <person name="Bruggner R."/>
            <person name="Lawson D."/>
            <person name="Bidwell S."/>
            <person name="Joardar V."/>
            <person name="Caler E."/>
            <person name="Walenz B."/>
            <person name="Inman J."/>
            <person name="Schobel S."/>
            <person name="Galinsky K."/>
            <person name="Amedeo P."/>
            <person name="Strausberg R."/>
        </authorList>
    </citation>
    <scope>NUCLEOTIDE SEQUENCE</scope>
    <source>
        <strain evidence="9">USDA</strain>
    </source>
</reference>
<dbReference type="InterPro" id="IPR001680">
    <property type="entry name" value="WD40_rpt"/>
</dbReference>
<feature type="repeat" description="WD" evidence="7">
    <location>
        <begin position="302"/>
        <end position="336"/>
    </location>
</feature>
<dbReference type="InterPro" id="IPR015943">
    <property type="entry name" value="WD40/YVTN_repeat-like_dom_sf"/>
</dbReference>
<dbReference type="RefSeq" id="XP_002424913.1">
    <property type="nucleotide sequence ID" value="XM_002424868.1"/>
</dbReference>
<dbReference type="InterPro" id="IPR036322">
    <property type="entry name" value="WD40_repeat_dom_sf"/>
</dbReference>
<dbReference type="STRING" id="121224.E0VFL9"/>
<evidence type="ECO:0000256" key="1">
    <source>
        <dbReference type="ARBA" id="ARBA00004604"/>
    </source>
</evidence>
<keyword evidence="2" id="KW-0698">rRNA processing</keyword>
<dbReference type="HOGENOM" id="CLU_011055_3_0_1"/>
<keyword evidence="11" id="KW-1185">Reference proteome</keyword>
<dbReference type="VEuPathDB" id="VectorBase:PHUM161490"/>
<dbReference type="OMA" id="DLNRATY"/>
<keyword evidence="4" id="KW-0677">Repeat</keyword>
<comment type="subcellular location">
    <subcellularLocation>
        <location evidence="1">Nucleus</location>
        <location evidence="1">Nucleolus</location>
    </subcellularLocation>
</comment>
<comment type="similarity">
    <text evidence="6">Belongs to the WD repeat UTP18 family.</text>
</comment>
<dbReference type="Proteomes" id="UP000009046">
    <property type="component" value="Unassembled WGS sequence"/>
</dbReference>
<evidence type="ECO:0000256" key="5">
    <source>
        <dbReference type="ARBA" id="ARBA00023242"/>
    </source>
</evidence>
<evidence type="ECO:0000256" key="2">
    <source>
        <dbReference type="ARBA" id="ARBA00022552"/>
    </source>
</evidence>
<dbReference type="AlphaFoldDB" id="E0VFL9"/>
<sequence>MSWKEYYKPKSKKQKKSINFGLGLNVEDDEEYKHLEKVILGTGKEIFEKLPSESGDSDYDSDVPTKKQKSNFIETRKPAWVDDDDDKTLNEVLKNQGRNEKIDNSGKAKYRNAMEKKFQELMGIPKWAQLKEKKDAQGPNDFLSHCGEFVKKTKGLKSDNLTISKMKNLNDESFAEGSIVSVVKFHTKSMLAMVAGSSGKISLFQVDGKVNTKLQSIKFKKYPIYCGWFLKNGEEILIGSHCNFFHCHNMITGRSTVIDESKIIDIKDTKKFCVSPNDDVFAVCGPISSKEFIDTLQMNCNVTEICFNGDGSILYSHGVEGEIYVWNMKTRSCVNKFIDDGCIIGTSLAVSSNNQFLATGSNSGVVNIYNSDSVNNSRAVKPIKSIFNLTTSISSLLFNSTGEILSMASNCKETGVKLLNTSSMTVFSNFPLVQSEVKKPMSLDFSKNSGFFAVGDNNKTVHLYRLKHYDSY</sequence>
<dbReference type="EMBL" id="DS235116">
    <property type="protein sequence ID" value="EEB12175.1"/>
    <property type="molecule type" value="Genomic_DNA"/>
</dbReference>
<evidence type="ECO:0000256" key="4">
    <source>
        <dbReference type="ARBA" id="ARBA00022737"/>
    </source>
</evidence>
<dbReference type="Gene3D" id="2.130.10.10">
    <property type="entry name" value="YVTN repeat-like/Quinoprotein amine dehydrogenase"/>
    <property type="match status" value="1"/>
</dbReference>
<dbReference type="FunCoup" id="E0VFL9">
    <property type="interactions" value="1819"/>
</dbReference>